<dbReference type="GO" id="GO:0016740">
    <property type="term" value="F:transferase activity"/>
    <property type="evidence" value="ECO:0007669"/>
    <property type="project" value="UniProtKB-KW"/>
</dbReference>
<dbReference type="PANTHER" id="PTHR21310">
    <property type="entry name" value="AMINOGLYCOSIDE PHOSPHOTRANSFERASE-RELATED-RELATED"/>
    <property type="match status" value="1"/>
</dbReference>
<evidence type="ECO:0000313" key="2">
    <source>
        <dbReference type="EMBL" id="QAY69103.1"/>
    </source>
</evidence>
<dbReference type="SUPFAM" id="SSF56112">
    <property type="entry name" value="Protein kinase-like (PK-like)"/>
    <property type="match status" value="1"/>
</dbReference>
<dbReference type="InterPro" id="IPR011009">
    <property type="entry name" value="Kinase-like_dom_sf"/>
</dbReference>
<dbReference type="CDD" id="cd05155">
    <property type="entry name" value="APH_ChoK_like_1"/>
    <property type="match status" value="1"/>
</dbReference>
<reference evidence="2 3" key="1">
    <citation type="submission" date="2019-01" db="EMBL/GenBank/DDBJ databases">
        <title>Genome sequencing of strain FW10M-9.</title>
        <authorList>
            <person name="Heo J."/>
            <person name="Kim S.-J."/>
            <person name="Kim J.-S."/>
            <person name="Hong S.-B."/>
            <person name="Kwon S.-W."/>
        </authorList>
    </citation>
    <scope>NUCLEOTIDE SEQUENCE [LARGE SCALE GENOMIC DNA]</scope>
    <source>
        <strain evidence="2 3">FW10M-9</strain>
    </source>
</reference>
<proteinExistence type="predicted"/>
<evidence type="ECO:0000259" key="1">
    <source>
        <dbReference type="Pfam" id="PF01636"/>
    </source>
</evidence>
<dbReference type="Gene3D" id="3.30.200.20">
    <property type="entry name" value="Phosphorylase Kinase, domain 1"/>
    <property type="match status" value="1"/>
</dbReference>
<sequence length="315" mass="33690">MRCPPQPRAGTVGRVTVPSIDEALVAGLIADQFPQWARLPVVAASPQGWDNRTFRLGDALGVRLPSAPGYAHQVAQEHRWLPLLASRLPVPVPRPLGLGRPGRGYPFAWSVNAWLDGEVLSRSDAVDRVVVARELAQFLVALRGVAADDGPPAGPRTFYRGADLAVYADQARAAIAVLGAAGHDPVALRAVLDRALVSRWEGGPVWFHGDVAPDNLLVAGGHLAGVLDFGCSGVGDPACDLVIAWTALDAASRRVFRDAVGLDDATWDRARGWAVWKAAITLADPTSGRDRVREQRRALREILADSPQMRSLTAS</sequence>
<dbReference type="OrthoDB" id="9797603at2"/>
<accession>A0A4P6F2Y9</accession>
<gene>
    <name evidence="2" type="ORF">ET471_02800</name>
</gene>
<organism evidence="2 3">
    <name type="scientific">Xylanimonas protaetiae</name>
    <dbReference type="NCBI Taxonomy" id="2509457"/>
    <lineage>
        <taxon>Bacteria</taxon>
        <taxon>Bacillati</taxon>
        <taxon>Actinomycetota</taxon>
        <taxon>Actinomycetes</taxon>
        <taxon>Micrococcales</taxon>
        <taxon>Promicromonosporaceae</taxon>
        <taxon>Xylanimonas</taxon>
    </lineage>
</organism>
<dbReference type="InterPro" id="IPR002575">
    <property type="entry name" value="Aminoglycoside_PTrfase"/>
</dbReference>
<dbReference type="KEGG" id="xya:ET471_02800"/>
<dbReference type="Proteomes" id="UP000292118">
    <property type="component" value="Chromosome"/>
</dbReference>
<protein>
    <submittedName>
        <fullName evidence="2">Aminoglycoside phosphotransferase family protein</fullName>
    </submittedName>
</protein>
<keyword evidence="3" id="KW-1185">Reference proteome</keyword>
<keyword evidence="2" id="KW-0808">Transferase</keyword>
<feature type="domain" description="Aminoglycoside phosphotransferase" evidence="1">
    <location>
        <begin position="46"/>
        <end position="273"/>
    </location>
</feature>
<dbReference type="Pfam" id="PF01636">
    <property type="entry name" value="APH"/>
    <property type="match status" value="1"/>
</dbReference>
<dbReference type="PANTHER" id="PTHR21310:SF42">
    <property type="entry name" value="BIFUNCTIONAL AAC_APH"/>
    <property type="match status" value="1"/>
</dbReference>
<dbReference type="EMBL" id="CP035493">
    <property type="protein sequence ID" value="QAY69103.1"/>
    <property type="molecule type" value="Genomic_DNA"/>
</dbReference>
<dbReference type="Gene3D" id="3.90.1200.10">
    <property type="match status" value="1"/>
</dbReference>
<evidence type="ECO:0000313" key="3">
    <source>
        <dbReference type="Proteomes" id="UP000292118"/>
    </source>
</evidence>
<dbReference type="AlphaFoldDB" id="A0A4P6F2Y9"/>
<dbReference type="InterPro" id="IPR051678">
    <property type="entry name" value="AGP_Transferase"/>
</dbReference>
<name>A0A4P6F2Y9_9MICO</name>